<protein>
    <submittedName>
        <fullName evidence="1">Uncharacterized protein</fullName>
    </submittedName>
</protein>
<comment type="caution">
    <text evidence="1">The sequence shown here is derived from an EMBL/GenBank/DDBJ whole genome shotgun (WGS) entry which is preliminary data.</text>
</comment>
<sequence>MQNDSQEGSQGRSRFVVEVNHMARLEQRIAAGDMIDGPDLAAVLRQHGSRPIPDAVLDYLCRFLEGSISKPKGRRPLPELDRRKRDMIIADLYHRYLGWLAARARRYGHPAGWTSLDYPPPNWPPAWWPGGSSMARPHGIRSKTSPLPGNSARIVVNEPAAARAYLRPG</sequence>
<evidence type="ECO:0000313" key="2">
    <source>
        <dbReference type="Proteomes" id="UP000284605"/>
    </source>
</evidence>
<organism evidence="1 2">
    <name type="scientific">Oleomonas cavernae</name>
    <dbReference type="NCBI Taxonomy" id="2320859"/>
    <lineage>
        <taxon>Bacteria</taxon>
        <taxon>Pseudomonadati</taxon>
        <taxon>Pseudomonadota</taxon>
        <taxon>Alphaproteobacteria</taxon>
        <taxon>Acetobacterales</taxon>
        <taxon>Acetobacteraceae</taxon>
        <taxon>Oleomonas</taxon>
    </lineage>
</organism>
<dbReference type="Proteomes" id="UP000284605">
    <property type="component" value="Unassembled WGS sequence"/>
</dbReference>
<keyword evidence="2" id="KW-1185">Reference proteome</keyword>
<evidence type="ECO:0000313" key="1">
    <source>
        <dbReference type="EMBL" id="RJF88612.1"/>
    </source>
</evidence>
<accession>A0A418WF57</accession>
<name>A0A418WF57_9PROT</name>
<gene>
    <name evidence="1" type="ORF">D3874_17750</name>
</gene>
<dbReference type="RefSeq" id="WP_147385709.1">
    <property type="nucleotide sequence ID" value="NZ_QYUK01000011.1"/>
</dbReference>
<dbReference type="EMBL" id="QYUK01000011">
    <property type="protein sequence ID" value="RJF88612.1"/>
    <property type="molecule type" value="Genomic_DNA"/>
</dbReference>
<dbReference type="AlphaFoldDB" id="A0A418WF57"/>
<proteinExistence type="predicted"/>
<reference evidence="1 2" key="1">
    <citation type="submission" date="2018-09" db="EMBL/GenBank/DDBJ databases">
        <authorList>
            <person name="Zhu H."/>
        </authorList>
    </citation>
    <scope>NUCLEOTIDE SEQUENCE [LARGE SCALE GENOMIC DNA]</scope>
    <source>
        <strain evidence="1 2">K1W22B-8</strain>
    </source>
</reference>